<evidence type="ECO:0000256" key="2">
    <source>
        <dbReference type="ARBA" id="ARBA00023125"/>
    </source>
</evidence>
<evidence type="ECO:0000256" key="1">
    <source>
        <dbReference type="ARBA" id="ARBA00023015"/>
    </source>
</evidence>
<dbReference type="Pfam" id="PF07729">
    <property type="entry name" value="FCD"/>
    <property type="match status" value="1"/>
</dbReference>
<dbReference type="Proteomes" id="UP000573499">
    <property type="component" value="Unassembled WGS sequence"/>
</dbReference>
<reference evidence="6 7" key="1">
    <citation type="submission" date="2020-07" db="EMBL/GenBank/DDBJ databases">
        <title>Novel species isolated from subtropical streams in China.</title>
        <authorList>
            <person name="Lu H."/>
        </authorList>
    </citation>
    <scope>NUCLEOTIDE SEQUENCE [LARGE SCALE GENOMIC DNA]</scope>
    <source>
        <strain evidence="6 7">LX47W</strain>
    </source>
</reference>
<feature type="domain" description="GntR C-terminal" evidence="5">
    <location>
        <begin position="158"/>
        <end position="283"/>
    </location>
</feature>
<gene>
    <name evidence="6" type="ORF">H3H39_26820</name>
</gene>
<keyword evidence="1" id="KW-0805">Transcription regulation</keyword>
<dbReference type="PANTHER" id="PTHR43537:SF5">
    <property type="entry name" value="UXU OPERON TRANSCRIPTIONAL REGULATOR"/>
    <property type="match status" value="1"/>
</dbReference>
<dbReference type="GO" id="GO:0003677">
    <property type="term" value="F:DNA binding"/>
    <property type="evidence" value="ECO:0007669"/>
    <property type="project" value="UniProtKB-KW"/>
</dbReference>
<evidence type="ECO:0000313" key="6">
    <source>
        <dbReference type="EMBL" id="MBA5690655.1"/>
    </source>
</evidence>
<dbReference type="InterPro" id="IPR000524">
    <property type="entry name" value="Tscrpt_reg_HTH_GntR"/>
</dbReference>
<protein>
    <submittedName>
        <fullName evidence="6">GntR family transcriptional regulator</fullName>
    </submittedName>
</protein>
<dbReference type="SMART" id="SM00345">
    <property type="entry name" value="HTH_GNTR"/>
    <property type="match status" value="2"/>
</dbReference>
<dbReference type="GO" id="GO:0003700">
    <property type="term" value="F:DNA-binding transcription factor activity"/>
    <property type="evidence" value="ECO:0007669"/>
    <property type="project" value="InterPro"/>
</dbReference>
<dbReference type="AlphaFoldDB" id="A0A7W2FFC2"/>
<feature type="domain" description="HTH gntR-type" evidence="4">
    <location>
        <begin position="90"/>
        <end position="146"/>
    </location>
</feature>
<dbReference type="EMBL" id="JACEZU010000021">
    <property type="protein sequence ID" value="MBA5690655.1"/>
    <property type="molecule type" value="Genomic_DNA"/>
</dbReference>
<dbReference type="InterPro" id="IPR036390">
    <property type="entry name" value="WH_DNA-bd_sf"/>
</dbReference>
<evidence type="ECO:0000259" key="4">
    <source>
        <dbReference type="SMART" id="SM00345"/>
    </source>
</evidence>
<dbReference type="SUPFAM" id="SSF46785">
    <property type="entry name" value="Winged helix' DNA-binding domain"/>
    <property type="match status" value="2"/>
</dbReference>
<dbReference type="Gene3D" id="1.10.10.10">
    <property type="entry name" value="Winged helix-like DNA-binding domain superfamily/Winged helix DNA-binding domain"/>
    <property type="match status" value="2"/>
</dbReference>
<evidence type="ECO:0000259" key="5">
    <source>
        <dbReference type="SMART" id="SM00895"/>
    </source>
</evidence>
<evidence type="ECO:0000313" key="7">
    <source>
        <dbReference type="Proteomes" id="UP000573499"/>
    </source>
</evidence>
<sequence>MALTTLQTRVLREIVVHARRENLAAGTHLAEAHLAQAIGVSRFPISAALAHLTELEVVRHDRNRGYFLAVPASELSDMAQEWSAAAEDPLYLQIAVKRQSGVLPDEVNEADLMREFEVSRAILRKVLSRIQQEGWIERRTGHGWEFLPMIDSAEAYEDSYVLRLAVEPAGLMNPKFRADPVELEACRKQQQYIAQDGYRTMTAIELFEANSRFHETIAEWSGNRFIVQTVRRIDQLRRLVEYMQAEKRLPRKAQAEEHLAILDAIARGDNLAAASKMREHLDGARRGKITSVAFNDGQKKLA</sequence>
<keyword evidence="3" id="KW-0804">Transcription</keyword>
<organism evidence="6 7">
    <name type="scientific">Rugamonas apoptosis</name>
    <dbReference type="NCBI Taxonomy" id="2758570"/>
    <lineage>
        <taxon>Bacteria</taxon>
        <taxon>Pseudomonadati</taxon>
        <taxon>Pseudomonadota</taxon>
        <taxon>Betaproteobacteria</taxon>
        <taxon>Burkholderiales</taxon>
        <taxon>Oxalobacteraceae</taxon>
        <taxon>Telluria group</taxon>
        <taxon>Rugamonas</taxon>
    </lineage>
</organism>
<dbReference type="PANTHER" id="PTHR43537">
    <property type="entry name" value="TRANSCRIPTIONAL REGULATOR, GNTR FAMILY"/>
    <property type="match status" value="1"/>
</dbReference>
<dbReference type="InterPro" id="IPR036388">
    <property type="entry name" value="WH-like_DNA-bd_sf"/>
</dbReference>
<comment type="caution">
    <text evidence="6">The sequence shown here is derived from an EMBL/GenBank/DDBJ whole genome shotgun (WGS) entry which is preliminary data.</text>
</comment>
<proteinExistence type="predicted"/>
<dbReference type="SMART" id="SM00895">
    <property type="entry name" value="FCD"/>
    <property type="match status" value="1"/>
</dbReference>
<feature type="domain" description="HTH gntR-type" evidence="4">
    <location>
        <begin position="10"/>
        <end position="68"/>
    </location>
</feature>
<dbReference type="Pfam" id="PF00392">
    <property type="entry name" value="GntR"/>
    <property type="match status" value="2"/>
</dbReference>
<dbReference type="SUPFAM" id="SSF48008">
    <property type="entry name" value="GntR ligand-binding domain-like"/>
    <property type="match status" value="1"/>
</dbReference>
<accession>A0A7W2FFC2</accession>
<dbReference type="InterPro" id="IPR008920">
    <property type="entry name" value="TF_FadR/GntR_C"/>
</dbReference>
<keyword evidence="7" id="KW-1185">Reference proteome</keyword>
<keyword evidence="2" id="KW-0238">DNA-binding</keyword>
<name>A0A7W2FFC2_9BURK</name>
<evidence type="ECO:0000256" key="3">
    <source>
        <dbReference type="ARBA" id="ARBA00023163"/>
    </source>
</evidence>
<dbReference type="InterPro" id="IPR011711">
    <property type="entry name" value="GntR_C"/>
</dbReference>
<dbReference type="Gene3D" id="1.20.120.530">
    <property type="entry name" value="GntR ligand-binding domain-like"/>
    <property type="match status" value="1"/>
</dbReference>
<dbReference type="RefSeq" id="WP_182157578.1">
    <property type="nucleotide sequence ID" value="NZ_JACEZU010000021.1"/>
</dbReference>